<accession>A0A9P7H8X5</accession>
<keyword evidence="2" id="KW-0812">Transmembrane</keyword>
<evidence type="ECO:0000313" key="4">
    <source>
        <dbReference type="Proteomes" id="UP000782241"/>
    </source>
</evidence>
<organism evidence="3 4">
    <name type="scientific">Fusarium avenaceum</name>
    <dbReference type="NCBI Taxonomy" id="40199"/>
    <lineage>
        <taxon>Eukaryota</taxon>
        <taxon>Fungi</taxon>
        <taxon>Dikarya</taxon>
        <taxon>Ascomycota</taxon>
        <taxon>Pezizomycotina</taxon>
        <taxon>Sordariomycetes</taxon>
        <taxon>Hypocreomycetidae</taxon>
        <taxon>Hypocreales</taxon>
        <taxon>Nectriaceae</taxon>
        <taxon>Fusarium</taxon>
        <taxon>Fusarium tricinctum species complex</taxon>
    </lineage>
</organism>
<feature type="transmembrane region" description="Helical" evidence="2">
    <location>
        <begin position="91"/>
        <end position="113"/>
    </location>
</feature>
<comment type="caution">
    <text evidence="3">The sequence shown here is derived from an EMBL/GenBank/DDBJ whole genome shotgun (WGS) entry which is preliminary data.</text>
</comment>
<keyword evidence="4" id="KW-1185">Reference proteome</keyword>
<reference evidence="3" key="1">
    <citation type="submission" date="2021-04" db="EMBL/GenBank/DDBJ databases">
        <title>Draft genome of Fusarium avenaceum strain F156N33, isolated from an atmospheric sample in Virginia.</title>
        <authorList>
            <person name="Yang S."/>
            <person name="Vinatzer B.A."/>
            <person name="Coleman J."/>
        </authorList>
    </citation>
    <scope>NUCLEOTIDE SEQUENCE</scope>
    <source>
        <strain evidence="3">F156N33</strain>
    </source>
</reference>
<proteinExistence type="predicted"/>
<dbReference type="Proteomes" id="UP000782241">
    <property type="component" value="Unassembled WGS sequence"/>
</dbReference>
<protein>
    <submittedName>
        <fullName evidence="3">Uncharacterized protein</fullName>
    </submittedName>
</protein>
<feature type="transmembrane region" description="Helical" evidence="2">
    <location>
        <begin position="38"/>
        <end position="56"/>
    </location>
</feature>
<keyword evidence="2" id="KW-0472">Membrane</keyword>
<sequence length="177" mass="19408">MEHENPVSERAALLSPQSEPPDDEVGPITFTHHSRCSWPWIYVVLLCIVLAVVPYIDGSLHAAPRVRLFESVACTRYYLRHDPSLVDPDGLLFIGVLHLPLNAVCLSSVFFIIGGGPTTGTTLLPTVIADVVPQEVRSTAFFYGFCTDLVAELTVPPLTSMLMHKNTRIPLLPAVAF</sequence>
<evidence type="ECO:0000313" key="3">
    <source>
        <dbReference type="EMBL" id="KAG5661165.1"/>
    </source>
</evidence>
<keyword evidence="2" id="KW-1133">Transmembrane helix</keyword>
<evidence type="ECO:0000256" key="2">
    <source>
        <dbReference type="SAM" id="Phobius"/>
    </source>
</evidence>
<dbReference type="EMBL" id="JAGPUO010000008">
    <property type="protein sequence ID" value="KAG5661165.1"/>
    <property type="molecule type" value="Genomic_DNA"/>
</dbReference>
<feature type="region of interest" description="Disordered" evidence="1">
    <location>
        <begin position="1"/>
        <end position="26"/>
    </location>
</feature>
<evidence type="ECO:0000256" key="1">
    <source>
        <dbReference type="SAM" id="MobiDB-lite"/>
    </source>
</evidence>
<gene>
    <name evidence="3" type="ORF">KAF25_002808</name>
</gene>
<name>A0A9P7H8X5_9HYPO</name>
<dbReference type="AlphaFoldDB" id="A0A9P7H8X5"/>